<dbReference type="GO" id="GO:0005975">
    <property type="term" value="P:carbohydrate metabolic process"/>
    <property type="evidence" value="ECO:0007669"/>
    <property type="project" value="InterPro"/>
</dbReference>
<protein>
    <submittedName>
        <fullName evidence="1">Uncharacterized protein</fullName>
    </submittedName>
</protein>
<evidence type="ECO:0000313" key="2">
    <source>
        <dbReference type="Proteomes" id="UP000549971"/>
    </source>
</evidence>
<dbReference type="Gene3D" id="3.40.50.880">
    <property type="match status" value="1"/>
</dbReference>
<reference evidence="1 2" key="1">
    <citation type="submission" date="2020-08" db="EMBL/GenBank/DDBJ databases">
        <title>Sequencing the genomes of 1000 actinobacteria strains.</title>
        <authorList>
            <person name="Klenk H.-P."/>
        </authorList>
    </citation>
    <scope>NUCLEOTIDE SEQUENCE [LARGE SCALE GENOMIC DNA]</scope>
    <source>
        <strain evidence="1 2">DSM 28967</strain>
    </source>
</reference>
<dbReference type="InterPro" id="IPR011330">
    <property type="entry name" value="Glyco_hydro/deAcase_b/a-brl"/>
</dbReference>
<accession>A0A7W9MZ10</accession>
<dbReference type="SUPFAM" id="SSF88713">
    <property type="entry name" value="Glycoside hydrolase/deacetylase"/>
    <property type="match status" value="1"/>
</dbReference>
<evidence type="ECO:0000313" key="1">
    <source>
        <dbReference type="EMBL" id="MBB5841394.1"/>
    </source>
</evidence>
<dbReference type="EMBL" id="JACHMY010000001">
    <property type="protein sequence ID" value="MBB5841394.1"/>
    <property type="molecule type" value="Genomic_DNA"/>
</dbReference>
<organism evidence="1 2">
    <name type="scientific">Kribbella italica</name>
    <dbReference type="NCBI Taxonomy" id="1540520"/>
    <lineage>
        <taxon>Bacteria</taxon>
        <taxon>Bacillati</taxon>
        <taxon>Actinomycetota</taxon>
        <taxon>Actinomycetes</taxon>
        <taxon>Propionibacteriales</taxon>
        <taxon>Kribbellaceae</taxon>
        <taxon>Kribbella</taxon>
    </lineage>
</organism>
<gene>
    <name evidence="1" type="ORF">HDA39_008128</name>
</gene>
<dbReference type="InterPro" id="IPR029062">
    <property type="entry name" value="Class_I_gatase-like"/>
</dbReference>
<comment type="caution">
    <text evidence="1">The sequence shown here is derived from an EMBL/GenBank/DDBJ whole genome shotgun (WGS) entry which is preliminary data.</text>
</comment>
<name>A0A7W9MZ10_9ACTN</name>
<keyword evidence="2" id="KW-1185">Reference proteome</keyword>
<dbReference type="RefSeq" id="WP_184804652.1">
    <property type="nucleotide sequence ID" value="NZ_JACHMY010000001.1"/>
</dbReference>
<dbReference type="Proteomes" id="UP000549971">
    <property type="component" value="Unassembled WGS sequence"/>
</dbReference>
<dbReference type="AlphaFoldDB" id="A0A7W9MZ10"/>
<sequence length="605" mass="64965">MPARHAVAVVIDDAATQRSQEGGADAWWLYVTEVLGHARVPFRSLTPDEAATPPDDVAVLVFAGPPTLDPAASPGFERWVRAGGTFVVVGDPGPLSAVAGVTAGGTVDDGQVTILDSPVWSSRPDVGLHAVGGVRLTPGEDVEVLAQWEPTDEAGAHPAAVLRRLDAGLAVTLGIDVWQSIVRIQQGYTVDADGAPAADGTAPIDDGILKCEDGMALSFEHDRAMPPGEPELTGRFEHTYPPPSAVPMFDQPHADLWRSVFLQTVWWAAEHAAAVVPWLGYWPAGVAAVAHMSHDSDGNVDEHGQAALDAFAAADVEVTWCHVFPGGYSPDILAAITAAGHENALHYNAMGDADLATWGWPQIRAQYAWAQAVTGTEDIVSNKNHYTRWEGWTEFYTWCERLGLQIDESRGPSKQGSVGFLFGTAHVSFPIADATQGNRYFDVLNLPLHTQDLAWAGHESVRDVILDGAEAVHGVAHFLFHGPHLHLRPLTRAACVAVAEEARRRGMPWWTSRQINTWERGRRGVTLSAEASADQDGWVVRAQAADAIPSASVLLSLPGLDANAEPVVRDGKGSARVVTRHGRYFVELEVDLVAGDNNWTVALSR</sequence>
<proteinExistence type="predicted"/>